<evidence type="ECO:0000259" key="7">
    <source>
        <dbReference type="Pfam" id="PF01648"/>
    </source>
</evidence>
<dbReference type="GO" id="GO:0008897">
    <property type="term" value="F:holo-[acyl-carrier-protein] synthase activity"/>
    <property type="evidence" value="ECO:0007669"/>
    <property type="project" value="InterPro"/>
</dbReference>
<dbReference type="InterPro" id="IPR037143">
    <property type="entry name" value="4-PPantetheinyl_Trfase_dom_sf"/>
</dbReference>
<protein>
    <submittedName>
        <fullName evidence="9">4'-phosphopantetheinyl transferase</fullName>
    </submittedName>
</protein>
<sequence>MSQIPMERQERVRRYVREEDAIRSLCGSLLTQYVIWKELKAVNFSYSYNKYGKPFVSEFPSFHYNLSHSHNWVVCATDDNEVGIDIEKIKDIDLGIAERFFTPSEFAEIQRKSSFEQIACFYEYWTMKESYIKALGKGLSIPLNSFCIREENGEYQTIDQNSKLYFFNQLYLDNEYKLAVCSKKKIIDIKVQYVNMENFNKIYQTKSSTILF</sequence>
<reference evidence="9" key="1">
    <citation type="journal article" date="2014" name="Int. J. Syst. Evol. Microbiol.">
        <title>Complete genome sequence of Corynebacterium casei LMG S-19264T (=DSM 44701T), isolated from a smear-ripened cheese.</title>
        <authorList>
            <consortium name="US DOE Joint Genome Institute (JGI-PGF)"/>
            <person name="Walter F."/>
            <person name="Albersmeier A."/>
            <person name="Kalinowski J."/>
            <person name="Ruckert C."/>
        </authorList>
    </citation>
    <scope>NUCLEOTIDE SEQUENCE</scope>
    <source>
        <strain evidence="9">CGMCC 1.15760</strain>
    </source>
</reference>
<dbReference type="Proteomes" id="UP000616608">
    <property type="component" value="Unassembled WGS sequence"/>
</dbReference>
<comment type="similarity">
    <text evidence="2">Belongs to the P-Pant transferase superfamily. Gsp/Sfp/HetI/AcpT family.</text>
</comment>
<dbReference type="InterPro" id="IPR055066">
    <property type="entry name" value="AASDHPPT_N"/>
</dbReference>
<dbReference type="InterPro" id="IPR004568">
    <property type="entry name" value="Ppantetheine-prot_Trfase_dom"/>
</dbReference>
<name>A0A917LK12_9BACI</name>
<dbReference type="AlphaFoldDB" id="A0A917LK12"/>
<evidence type="ECO:0000313" key="9">
    <source>
        <dbReference type="EMBL" id="GGG33674.1"/>
    </source>
</evidence>
<evidence type="ECO:0000256" key="3">
    <source>
        <dbReference type="ARBA" id="ARBA00022679"/>
    </source>
</evidence>
<feature type="domain" description="4'-phosphopantetheinyl transferase" evidence="7">
    <location>
        <begin position="82"/>
        <end position="181"/>
    </location>
</feature>
<evidence type="ECO:0000259" key="8">
    <source>
        <dbReference type="Pfam" id="PF22624"/>
    </source>
</evidence>
<dbReference type="Pfam" id="PF01648">
    <property type="entry name" value="ACPS"/>
    <property type="match status" value="1"/>
</dbReference>
<reference evidence="9" key="2">
    <citation type="submission" date="2020-09" db="EMBL/GenBank/DDBJ databases">
        <authorList>
            <person name="Sun Q."/>
            <person name="Zhou Y."/>
        </authorList>
    </citation>
    <scope>NUCLEOTIDE SEQUENCE</scope>
    <source>
        <strain evidence="9">CGMCC 1.15760</strain>
    </source>
</reference>
<dbReference type="Gene3D" id="3.90.470.20">
    <property type="entry name" value="4'-phosphopantetheinyl transferase domain"/>
    <property type="match status" value="2"/>
</dbReference>
<keyword evidence="6" id="KW-0045">Antibiotic biosynthesis</keyword>
<dbReference type="GO" id="GO:0006633">
    <property type="term" value="P:fatty acid biosynthetic process"/>
    <property type="evidence" value="ECO:0007669"/>
    <property type="project" value="InterPro"/>
</dbReference>
<dbReference type="NCBIfam" id="TIGR00556">
    <property type="entry name" value="pantethn_trn"/>
    <property type="match status" value="1"/>
</dbReference>
<dbReference type="GO" id="GO:0017000">
    <property type="term" value="P:antibiotic biosynthetic process"/>
    <property type="evidence" value="ECO:0007669"/>
    <property type="project" value="UniProtKB-KW"/>
</dbReference>
<accession>A0A917LK12</accession>
<evidence type="ECO:0000256" key="6">
    <source>
        <dbReference type="ARBA" id="ARBA00023194"/>
    </source>
</evidence>
<dbReference type="PANTHER" id="PTHR12215">
    <property type="entry name" value="PHOSPHOPANTETHEINE TRANSFERASE"/>
    <property type="match status" value="1"/>
</dbReference>
<evidence type="ECO:0000256" key="4">
    <source>
        <dbReference type="ARBA" id="ARBA00022723"/>
    </source>
</evidence>
<keyword evidence="3 9" id="KW-0808">Transferase</keyword>
<keyword evidence="5" id="KW-0460">Magnesium</keyword>
<proteinExistence type="inferred from homology"/>
<evidence type="ECO:0000256" key="2">
    <source>
        <dbReference type="ARBA" id="ARBA00010990"/>
    </source>
</evidence>
<dbReference type="GO" id="GO:0019878">
    <property type="term" value="P:lysine biosynthetic process via aminoadipic acid"/>
    <property type="evidence" value="ECO:0007669"/>
    <property type="project" value="TreeGrafter"/>
</dbReference>
<dbReference type="GO" id="GO:0005829">
    <property type="term" value="C:cytosol"/>
    <property type="evidence" value="ECO:0007669"/>
    <property type="project" value="TreeGrafter"/>
</dbReference>
<dbReference type="EMBL" id="BMJT01000016">
    <property type="protein sequence ID" value="GGG33674.1"/>
    <property type="molecule type" value="Genomic_DNA"/>
</dbReference>
<comment type="cofactor">
    <cofactor evidence="1">
        <name>Mg(2+)</name>
        <dbReference type="ChEBI" id="CHEBI:18420"/>
    </cofactor>
</comment>
<organism evidence="9 10">
    <name type="scientific">Lysinibacillus alkalisoli</name>
    <dbReference type="NCBI Taxonomy" id="1911548"/>
    <lineage>
        <taxon>Bacteria</taxon>
        <taxon>Bacillati</taxon>
        <taxon>Bacillota</taxon>
        <taxon>Bacilli</taxon>
        <taxon>Bacillales</taxon>
        <taxon>Bacillaceae</taxon>
        <taxon>Lysinibacillus</taxon>
    </lineage>
</organism>
<dbReference type="Pfam" id="PF22624">
    <property type="entry name" value="AASDHPPT_N"/>
    <property type="match status" value="1"/>
</dbReference>
<keyword evidence="10" id="KW-1185">Reference proteome</keyword>
<evidence type="ECO:0000256" key="5">
    <source>
        <dbReference type="ARBA" id="ARBA00022842"/>
    </source>
</evidence>
<dbReference type="InterPro" id="IPR008278">
    <property type="entry name" value="4-PPantetheinyl_Trfase_dom"/>
</dbReference>
<dbReference type="PANTHER" id="PTHR12215:SF10">
    <property type="entry name" value="L-AMINOADIPATE-SEMIALDEHYDE DEHYDROGENASE-PHOSPHOPANTETHEINYL TRANSFERASE"/>
    <property type="match status" value="1"/>
</dbReference>
<dbReference type="SUPFAM" id="SSF56214">
    <property type="entry name" value="4'-phosphopantetheinyl transferase"/>
    <property type="match status" value="2"/>
</dbReference>
<dbReference type="InterPro" id="IPR050559">
    <property type="entry name" value="P-Pant_transferase_sf"/>
</dbReference>
<comment type="caution">
    <text evidence="9">The sequence shown here is derived from an EMBL/GenBank/DDBJ whole genome shotgun (WGS) entry which is preliminary data.</text>
</comment>
<evidence type="ECO:0000313" key="10">
    <source>
        <dbReference type="Proteomes" id="UP000616608"/>
    </source>
</evidence>
<gene>
    <name evidence="9" type="ORF">GCM10007425_30470</name>
</gene>
<keyword evidence="4" id="KW-0479">Metal-binding</keyword>
<feature type="domain" description="4'-phosphopantetheinyl transferase N-terminal" evidence="8">
    <location>
        <begin position="2"/>
        <end position="78"/>
    </location>
</feature>
<dbReference type="GO" id="GO:0000287">
    <property type="term" value="F:magnesium ion binding"/>
    <property type="evidence" value="ECO:0007669"/>
    <property type="project" value="InterPro"/>
</dbReference>
<evidence type="ECO:0000256" key="1">
    <source>
        <dbReference type="ARBA" id="ARBA00001946"/>
    </source>
</evidence>